<dbReference type="AlphaFoldDB" id="A0A9Q1FPL6"/>
<feature type="compositionally biased region" description="Basic residues" evidence="1">
    <location>
        <begin position="31"/>
        <end position="40"/>
    </location>
</feature>
<feature type="compositionally biased region" description="Low complexity" evidence="1">
    <location>
        <begin position="41"/>
        <end position="58"/>
    </location>
</feature>
<feature type="region of interest" description="Disordered" evidence="1">
    <location>
        <begin position="139"/>
        <end position="194"/>
    </location>
</feature>
<comment type="caution">
    <text evidence="2">The sequence shown here is derived from an EMBL/GenBank/DDBJ whole genome shotgun (WGS) entry which is preliminary data.</text>
</comment>
<keyword evidence="3" id="KW-1185">Reference proteome</keyword>
<accession>A0A9Q1FPL6</accession>
<feature type="compositionally biased region" description="Basic and acidic residues" evidence="1">
    <location>
        <begin position="13"/>
        <end position="30"/>
    </location>
</feature>
<dbReference type="Proteomes" id="UP001152622">
    <property type="component" value="Chromosome 4"/>
</dbReference>
<dbReference type="EMBL" id="JAINUF010000004">
    <property type="protein sequence ID" value="KAJ8363556.1"/>
    <property type="molecule type" value="Genomic_DNA"/>
</dbReference>
<protein>
    <submittedName>
        <fullName evidence="2">Uncharacterized protein</fullName>
    </submittedName>
</protein>
<name>A0A9Q1FPL6_SYNKA</name>
<evidence type="ECO:0000313" key="2">
    <source>
        <dbReference type="EMBL" id="KAJ8363556.1"/>
    </source>
</evidence>
<feature type="compositionally biased region" description="Basic and acidic residues" evidence="1">
    <location>
        <begin position="64"/>
        <end position="82"/>
    </location>
</feature>
<gene>
    <name evidence="2" type="ORF">SKAU_G00123870</name>
</gene>
<reference evidence="2" key="1">
    <citation type="journal article" date="2023" name="Science">
        <title>Genome structures resolve the early diversification of teleost fishes.</title>
        <authorList>
            <person name="Parey E."/>
            <person name="Louis A."/>
            <person name="Montfort J."/>
            <person name="Bouchez O."/>
            <person name="Roques C."/>
            <person name="Iampietro C."/>
            <person name="Lluch J."/>
            <person name="Castinel A."/>
            <person name="Donnadieu C."/>
            <person name="Desvignes T."/>
            <person name="Floi Bucao C."/>
            <person name="Jouanno E."/>
            <person name="Wen M."/>
            <person name="Mejri S."/>
            <person name="Dirks R."/>
            <person name="Jansen H."/>
            <person name="Henkel C."/>
            <person name="Chen W.J."/>
            <person name="Zahm M."/>
            <person name="Cabau C."/>
            <person name="Klopp C."/>
            <person name="Thompson A.W."/>
            <person name="Robinson-Rechavi M."/>
            <person name="Braasch I."/>
            <person name="Lecointre G."/>
            <person name="Bobe J."/>
            <person name="Postlethwait J.H."/>
            <person name="Berthelot C."/>
            <person name="Roest Crollius H."/>
            <person name="Guiguen Y."/>
        </authorList>
    </citation>
    <scope>NUCLEOTIDE SEQUENCE</scope>
    <source>
        <strain evidence="2">WJC10195</strain>
    </source>
</reference>
<feature type="region of interest" description="Disordered" evidence="1">
    <location>
        <begin position="1"/>
        <end position="105"/>
    </location>
</feature>
<evidence type="ECO:0000256" key="1">
    <source>
        <dbReference type="SAM" id="MobiDB-lite"/>
    </source>
</evidence>
<proteinExistence type="predicted"/>
<organism evidence="2 3">
    <name type="scientific">Synaphobranchus kaupii</name>
    <name type="common">Kaup's arrowtooth eel</name>
    <dbReference type="NCBI Taxonomy" id="118154"/>
    <lineage>
        <taxon>Eukaryota</taxon>
        <taxon>Metazoa</taxon>
        <taxon>Chordata</taxon>
        <taxon>Craniata</taxon>
        <taxon>Vertebrata</taxon>
        <taxon>Euteleostomi</taxon>
        <taxon>Actinopterygii</taxon>
        <taxon>Neopterygii</taxon>
        <taxon>Teleostei</taxon>
        <taxon>Anguilliformes</taxon>
        <taxon>Synaphobranchidae</taxon>
        <taxon>Synaphobranchus</taxon>
    </lineage>
</organism>
<sequence>MWSGTRGVHRPRGRDPPPPRQAERGPEPRNRARRRRRRLPSRSAALDARFLSPRLRSSAPPPQHSEHLSPRRFQETSRDWKQSSDSVTALCRPRSRTRELTPLSASSSYFDRAEEELKFSESLAGACFSWGRPIAKAHAWRGGGGGSSAGVQDAVEHAENRSRRRLSGAPGDLRHASPAGPLPRNAPSLTSPAV</sequence>
<evidence type="ECO:0000313" key="3">
    <source>
        <dbReference type="Proteomes" id="UP001152622"/>
    </source>
</evidence>